<evidence type="ECO:0000256" key="4">
    <source>
        <dbReference type="ARBA" id="ARBA00023125"/>
    </source>
</evidence>
<dbReference type="Gene3D" id="1.10.10.10">
    <property type="entry name" value="Winged helix-like DNA-binding domain superfamily/Winged helix DNA-binding domain"/>
    <property type="match status" value="1"/>
</dbReference>
<dbReference type="Pfam" id="PF04542">
    <property type="entry name" value="Sigma70_r2"/>
    <property type="match status" value="1"/>
</dbReference>
<dbReference type="SUPFAM" id="SSF88659">
    <property type="entry name" value="Sigma3 and sigma4 domains of RNA polymerase sigma factors"/>
    <property type="match status" value="1"/>
</dbReference>
<evidence type="ECO:0000313" key="9">
    <source>
        <dbReference type="Proteomes" id="UP000287361"/>
    </source>
</evidence>
<evidence type="ECO:0000259" key="7">
    <source>
        <dbReference type="Pfam" id="PF08281"/>
    </source>
</evidence>
<dbReference type="EMBL" id="BHVZ01000002">
    <property type="protein sequence ID" value="GCB29806.1"/>
    <property type="molecule type" value="Genomic_DNA"/>
</dbReference>
<dbReference type="GO" id="GO:0006352">
    <property type="term" value="P:DNA-templated transcription initiation"/>
    <property type="evidence" value="ECO:0007669"/>
    <property type="project" value="InterPro"/>
</dbReference>
<gene>
    <name evidence="8" type="ORF">KGMB03357_14670</name>
</gene>
<dbReference type="InterPro" id="IPR013249">
    <property type="entry name" value="RNA_pol_sigma70_r4_t2"/>
</dbReference>
<dbReference type="InterPro" id="IPR013324">
    <property type="entry name" value="RNA_pol_sigma_r3/r4-like"/>
</dbReference>
<dbReference type="GO" id="GO:0000428">
    <property type="term" value="C:DNA-directed RNA polymerase complex"/>
    <property type="evidence" value="ECO:0007669"/>
    <property type="project" value="UniProtKB-KW"/>
</dbReference>
<dbReference type="InterPro" id="IPR036388">
    <property type="entry name" value="WH-like_DNA-bd_sf"/>
</dbReference>
<dbReference type="SUPFAM" id="SSF88946">
    <property type="entry name" value="Sigma2 domain of RNA polymerase sigma factors"/>
    <property type="match status" value="1"/>
</dbReference>
<feature type="domain" description="RNA polymerase sigma-70 region 2" evidence="6">
    <location>
        <begin position="22"/>
        <end position="90"/>
    </location>
</feature>
<dbReference type="PANTHER" id="PTHR43133:SF8">
    <property type="entry name" value="RNA POLYMERASE SIGMA FACTOR HI_1459-RELATED"/>
    <property type="match status" value="1"/>
</dbReference>
<evidence type="ECO:0000256" key="1">
    <source>
        <dbReference type="ARBA" id="ARBA00010641"/>
    </source>
</evidence>
<dbReference type="PANTHER" id="PTHR43133">
    <property type="entry name" value="RNA POLYMERASE ECF-TYPE SIGMA FACTO"/>
    <property type="match status" value="1"/>
</dbReference>
<dbReference type="GO" id="GO:0003677">
    <property type="term" value="F:DNA binding"/>
    <property type="evidence" value="ECO:0007669"/>
    <property type="project" value="UniProtKB-KW"/>
</dbReference>
<name>A0A401LE04_9FIRM</name>
<sequence>MDERSLLTLLQKRPNEGMKELMRQYMGYCYYIVRNKLAEFPQEDIEECVSDVFVDAYRYREKIDLEKGGFRVFLATLARRRAADCYRKKAENLPLHEEIQESPKEVSFEDREVLLQAIRSLGEPDEKILIWKFYYGYPTKTIASALGLKENTVDQKVRRGLEKLRKALEGGGFYEGCI</sequence>
<evidence type="ECO:0000313" key="8">
    <source>
        <dbReference type="EMBL" id="GCB29806.1"/>
    </source>
</evidence>
<dbReference type="OrthoDB" id="2678696at2"/>
<reference evidence="8 9" key="1">
    <citation type="submission" date="2018-10" db="EMBL/GenBank/DDBJ databases">
        <title>Draft Genome Sequence of Anaerotignum sp. KCTC 15736.</title>
        <authorList>
            <person name="Choi S.H."/>
            <person name="Kim J.S."/>
            <person name="Kang S.W."/>
            <person name="Lee J.S."/>
            <person name="Park S.H."/>
        </authorList>
    </citation>
    <scope>NUCLEOTIDE SEQUENCE [LARGE SCALE GENOMIC DNA]</scope>
    <source>
        <strain evidence="8 9">KCTC 15736</strain>
    </source>
</reference>
<evidence type="ECO:0000259" key="6">
    <source>
        <dbReference type="Pfam" id="PF04542"/>
    </source>
</evidence>
<dbReference type="InterPro" id="IPR007627">
    <property type="entry name" value="RNA_pol_sigma70_r2"/>
</dbReference>
<feature type="domain" description="RNA polymerase sigma factor 70 region 4 type 2" evidence="7">
    <location>
        <begin position="112"/>
        <end position="164"/>
    </location>
</feature>
<dbReference type="Proteomes" id="UP000287361">
    <property type="component" value="Unassembled WGS sequence"/>
</dbReference>
<evidence type="ECO:0000256" key="2">
    <source>
        <dbReference type="ARBA" id="ARBA00023015"/>
    </source>
</evidence>
<keyword evidence="4" id="KW-0238">DNA-binding</keyword>
<organism evidence="8 9">
    <name type="scientific">Anaerotignum faecicola</name>
    <dbReference type="NCBI Taxonomy" id="2358141"/>
    <lineage>
        <taxon>Bacteria</taxon>
        <taxon>Bacillati</taxon>
        <taxon>Bacillota</taxon>
        <taxon>Clostridia</taxon>
        <taxon>Lachnospirales</taxon>
        <taxon>Anaerotignaceae</taxon>
        <taxon>Anaerotignum</taxon>
    </lineage>
</organism>
<dbReference type="AlphaFoldDB" id="A0A401LE04"/>
<accession>A0A401LE04</accession>
<evidence type="ECO:0000256" key="5">
    <source>
        <dbReference type="ARBA" id="ARBA00023163"/>
    </source>
</evidence>
<keyword evidence="5" id="KW-0804">Transcription</keyword>
<keyword evidence="9" id="KW-1185">Reference proteome</keyword>
<protein>
    <submittedName>
        <fullName evidence="8">DNA-directed RNA polymerase sigma-70 factor</fullName>
    </submittedName>
</protein>
<dbReference type="InterPro" id="IPR014284">
    <property type="entry name" value="RNA_pol_sigma-70_dom"/>
</dbReference>
<comment type="similarity">
    <text evidence="1">Belongs to the sigma-70 factor family. ECF subfamily.</text>
</comment>
<proteinExistence type="inferred from homology"/>
<dbReference type="GO" id="GO:0016987">
    <property type="term" value="F:sigma factor activity"/>
    <property type="evidence" value="ECO:0007669"/>
    <property type="project" value="UniProtKB-KW"/>
</dbReference>
<comment type="caution">
    <text evidence="8">The sequence shown here is derived from an EMBL/GenBank/DDBJ whole genome shotgun (WGS) entry which is preliminary data.</text>
</comment>
<dbReference type="InterPro" id="IPR013325">
    <property type="entry name" value="RNA_pol_sigma_r2"/>
</dbReference>
<dbReference type="InterPro" id="IPR039425">
    <property type="entry name" value="RNA_pol_sigma-70-like"/>
</dbReference>
<evidence type="ECO:0000256" key="3">
    <source>
        <dbReference type="ARBA" id="ARBA00023082"/>
    </source>
</evidence>
<keyword evidence="8" id="KW-0240">DNA-directed RNA polymerase</keyword>
<keyword evidence="3" id="KW-0731">Sigma factor</keyword>
<dbReference type="Gene3D" id="1.10.1740.10">
    <property type="match status" value="1"/>
</dbReference>
<keyword evidence="2" id="KW-0805">Transcription regulation</keyword>
<dbReference type="Pfam" id="PF08281">
    <property type="entry name" value="Sigma70_r4_2"/>
    <property type="match status" value="1"/>
</dbReference>
<dbReference type="NCBIfam" id="TIGR02937">
    <property type="entry name" value="sigma70-ECF"/>
    <property type="match status" value="1"/>
</dbReference>